<dbReference type="Proteomes" id="UP000000763">
    <property type="component" value="Chromosome 8"/>
</dbReference>
<dbReference type="AlphaFoldDB" id="A3BQA2"/>
<organism evidence="4">
    <name type="scientific">Oryza sativa subsp. japonica</name>
    <name type="common">Rice</name>
    <dbReference type="NCBI Taxonomy" id="39947"/>
    <lineage>
        <taxon>Eukaryota</taxon>
        <taxon>Viridiplantae</taxon>
        <taxon>Streptophyta</taxon>
        <taxon>Embryophyta</taxon>
        <taxon>Tracheophyta</taxon>
        <taxon>Spermatophyta</taxon>
        <taxon>Magnoliopsida</taxon>
        <taxon>Liliopsida</taxon>
        <taxon>Poales</taxon>
        <taxon>Poaceae</taxon>
        <taxon>BOP clade</taxon>
        <taxon>Oryzoideae</taxon>
        <taxon>Oryzeae</taxon>
        <taxon>Oryzinae</taxon>
        <taxon>Oryza</taxon>
        <taxon>Oryza sativa</taxon>
    </lineage>
</organism>
<reference evidence="4" key="6">
    <citation type="submission" date="2008-12" db="EMBL/GenBank/DDBJ databases">
        <title>Improved gene annotation of the rice (Oryza sativa) genomes.</title>
        <authorList>
            <person name="Wang J."/>
            <person name="Li R."/>
            <person name="Fan W."/>
            <person name="Huang Q."/>
            <person name="Zhang J."/>
            <person name="Zhou Y."/>
            <person name="Hu Y."/>
            <person name="Zi S."/>
            <person name="Li J."/>
            <person name="Ni P."/>
            <person name="Zheng H."/>
            <person name="Zhang Y."/>
            <person name="Zhao M."/>
            <person name="Hao Q."/>
            <person name="McDermott J."/>
            <person name="Samudrala R."/>
            <person name="Kristiansen K."/>
            <person name="Wong G.K.-S."/>
        </authorList>
    </citation>
    <scope>NUCLEOTIDE SEQUENCE</scope>
</reference>
<reference evidence="2" key="1">
    <citation type="submission" date="2001-12" db="EMBL/GenBank/DDBJ databases">
        <title>Oryza sativa nipponbare(GA3) genomic DNA, chromosome 8, PAC clone:P0547A06.</title>
        <authorList>
            <person name="Sasaki T."/>
            <person name="Matsumoto T."/>
            <person name="Yamamoto K."/>
        </authorList>
    </citation>
    <scope>NUCLEOTIDE SEQUENCE</scope>
</reference>
<dbReference type="EMBL" id="AP004568">
    <property type="protein sequence ID" value="BAD03185.1"/>
    <property type="molecule type" value="Genomic_DNA"/>
</dbReference>
<reference evidence="3" key="2">
    <citation type="submission" date="2002-01" db="EMBL/GenBank/DDBJ databases">
        <title>Oryza sativa nipponbare(GA3) genomic DNA, chromosome 8, PAC clone:P0020B10.</title>
        <authorList>
            <person name="Sasaki T."/>
            <person name="Matsumoto T."/>
            <person name="Yamamoto K."/>
        </authorList>
    </citation>
    <scope>NUCLEOTIDE SEQUENCE</scope>
</reference>
<name>A3BQA2_ORYSJ</name>
<protein>
    <submittedName>
        <fullName evidence="4">Uncharacterized protein</fullName>
    </submittedName>
</protein>
<accession>A3BQA2</accession>
<sequence length="109" mass="12066">MDVMALEVGMGAWSQGGGSRDVDEEKIRCHRLGSESVSPLELREAILGDLGRRWWRVWEGRDCIGAWHGKKMVQRWCLAWGGGRPGGGSKAEGRKRRWGGTAADAESTR</sequence>
<reference evidence="4" key="4">
    <citation type="journal article" date="2005" name="PLoS Biol.">
        <title>The genomes of Oryza sativa: a history of duplications.</title>
        <authorList>
            <person name="Yu J."/>
            <person name="Wang J."/>
            <person name="Lin W."/>
            <person name="Li S."/>
            <person name="Li H."/>
            <person name="Zhou J."/>
            <person name="Ni P."/>
            <person name="Dong W."/>
            <person name="Hu S."/>
            <person name="Zeng C."/>
            <person name="Zhang J."/>
            <person name="Zhang Y."/>
            <person name="Li R."/>
            <person name="Xu Z."/>
            <person name="Li S."/>
            <person name="Li X."/>
            <person name="Zheng H."/>
            <person name="Cong L."/>
            <person name="Lin L."/>
            <person name="Yin J."/>
            <person name="Geng J."/>
            <person name="Li G."/>
            <person name="Shi J."/>
            <person name="Liu J."/>
            <person name="Lv H."/>
            <person name="Li J."/>
            <person name="Wang J."/>
            <person name="Deng Y."/>
            <person name="Ran L."/>
            <person name="Shi X."/>
            <person name="Wang X."/>
            <person name="Wu Q."/>
            <person name="Li C."/>
            <person name="Ren X."/>
            <person name="Wang J."/>
            <person name="Wang X."/>
            <person name="Li D."/>
            <person name="Liu D."/>
            <person name="Zhang X."/>
            <person name="Ji Z."/>
            <person name="Zhao W."/>
            <person name="Sun Y."/>
            <person name="Zhang Z."/>
            <person name="Bao J."/>
            <person name="Han Y."/>
            <person name="Dong L."/>
            <person name="Ji J."/>
            <person name="Chen P."/>
            <person name="Wu S."/>
            <person name="Liu J."/>
            <person name="Xiao Y."/>
            <person name="Bu D."/>
            <person name="Tan J."/>
            <person name="Yang L."/>
            <person name="Ye C."/>
            <person name="Zhang J."/>
            <person name="Xu J."/>
            <person name="Zhou Y."/>
            <person name="Yu Y."/>
            <person name="Zhang B."/>
            <person name="Zhuang S."/>
            <person name="Wei H."/>
            <person name="Liu B."/>
            <person name="Lei M."/>
            <person name="Yu H."/>
            <person name="Li Y."/>
            <person name="Xu H."/>
            <person name="Wei S."/>
            <person name="He X."/>
            <person name="Fang L."/>
            <person name="Zhang Z."/>
            <person name="Zhang Y."/>
            <person name="Huang X."/>
            <person name="Su Z."/>
            <person name="Tong W."/>
            <person name="Li J."/>
            <person name="Tong Z."/>
            <person name="Li S."/>
            <person name="Ye J."/>
            <person name="Wang L."/>
            <person name="Fang L."/>
            <person name="Lei T."/>
            <person name="Chen C."/>
            <person name="Chen H."/>
            <person name="Xu Z."/>
            <person name="Li H."/>
            <person name="Huang H."/>
            <person name="Zhang F."/>
            <person name="Xu H."/>
            <person name="Li N."/>
            <person name="Zhao C."/>
            <person name="Li S."/>
            <person name="Dong L."/>
            <person name="Huang Y."/>
            <person name="Li L."/>
            <person name="Xi Y."/>
            <person name="Qi Q."/>
            <person name="Li W."/>
            <person name="Zhang B."/>
            <person name="Hu W."/>
            <person name="Zhang Y."/>
            <person name="Tian X."/>
            <person name="Jiao Y."/>
            <person name="Liang X."/>
            <person name="Jin J."/>
            <person name="Gao L."/>
            <person name="Zheng W."/>
            <person name="Hao B."/>
            <person name="Liu S."/>
            <person name="Wang W."/>
            <person name="Yuan L."/>
            <person name="Cao M."/>
            <person name="McDermott J."/>
            <person name="Samudrala R."/>
            <person name="Wang J."/>
            <person name="Wong G.K."/>
            <person name="Yang H."/>
        </authorList>
    </citation>
    <scope>NUCLEOTIDE SEQUENCE [LARGE SCALE GENOMIC DNA]</scope>
</reference>
<dbReference type="EMBL" id="AP004656">
    <property type="protein sequence ID" value="BAD03314.1"/>
    <property type="molecule type" value="Genomic_DNA"/>
</dbReference>
<feature type="region of interest" description="Disordered" evidence="1">
    <location>
        <begin position="81"/>
        <end position="109"/>
    </location>
</feature>
<evidence type="ECO:0000313" key="3">
    <source>
        <dbReference type="EMBL" id="BAD03314.1"/>
    </source>
</evidence>
<reference evidence="5" key="3">
    <citation type="journal article" date="2005" name="Nature">
        <title>The map-based sequence of the rice genome.</title>
        <authorList>
            <consortium name="International rice genome sequencing project (IRGSP)"/>
            <person name="Matsumoto T."/>
            <person name="Wu J."/>
            <person name="Kanamori H."/>
            <person name="Katayose Y."/>
            <person name="Fujisawa M."/>
            <person name="Namiki N."/>
            <person name="Mizuno H."/>
            <person name="Yamamoto K."/>
            <person name="Antonio B.A."/>
            <person name="Baba T."/>
            <person name="Sakata K."/>
            <person name="Nagamura Y."/>
            <person name="Aoki H."/>
            <person name="Arikawa K."/>
            <person name="Arita K."/>
            <person name="Bito T."/>
            <person name="Chiden Y."/>
            <person name="Fujitsuka N."/>
            <person name="Fukunaka R."/>
            <person name="Hamada M."/>
            <person name="Harada C."/>
            <person name="Hayashi A."/>
            <person name="Hijishita S."/>
            <person name="Honda M."/>
            <person name="Hosokawa S."/>
            <person name="Ichikawa Y."/>
            <person name="Idonuma A."/>
            <person name="Iijima M."/>
            <person name="Ikeda M."/>
            <person name="Ikeno M."/>
            <person name="Ito K."/>
            <person name="Ito S."/>
            <person name="Ito T."/>
            <person name="Ito Y."/>
            <person name="Ito Y."/>
            <person name="Iwabuchi A."/>
            <person name="Kamiya K."/>
            <person name="Karasawa W."/>
            <person name="Kurita K."/>
            <person name="Katagiri S."/>
            <person name="Kikuta A."/>
            <person name="Kobayashi H."/>
            <person name="Kobayashi N."/>
            <person name="Machita K."/>
            <person name="Maehara T."/>
            <person name="Masukawa M."/>
            <person name="Mizubayashi T."/>
            <person name="Mukai Y."/>
            <person name="Nagasaki H."/>
            <person name="Nagata Y."/>
            <person name="Naito S."/>
            <person name="Nakashima M."/>
            <person name="Nakama Y."/>
            <person name="Nakamichi Y."/>
            <person name="Nakamura M."/>
            <person name="Meguro A."/>
            <person name="Negishi M."/>
            <person name="Ohta I."/>
            <person name="Ohta T."/>
            <person name="Okamoto M."/>
            <person name="Ono N."/>
            <person name="Saji S."/>
            <person name="Sakaguchi M."/>
            <person name="Sakai K."/>
            <person name="Shibata M."/>
            <person name="Shimokawa T."/>
            <person name="Song J."/>
            <person name="Takazaki Y."/>
            <person name="Terasawa K."/>
            <person name="Tsugane M."/>
            <person name="Tsuji K."/>
            <person name="Ueda S."/>
            <person name="Waki K."/>
            <person name="Yamagata H."/>
            <person name="Yamamoto M."/>
            <person name="Yamamoto S."/>
            <person name="Yamane H."/>
            <person name="Yoshiki S."/>
            <person name="Yoshihara R."/>
            <person name="Yukawa K."/>
            <person name="Zhong H."/>
            <person name="Yano M."/>
            <person name="Yuan Q."/>
            <person name="Ouyang S."/>
            <person name="Liu J."/>
            <person name="Jones K.M."/>
            <person name="Gansberger K."/>
            <person name="Moffat K."/>
            <person name="Hill J."/>
            <person name="Bera J."/>
            <person name="Fadrosh D."/>
            <person name="Jin S."/>
            <person name="Johri S."/>
            <person name="Kim M."/>
            <person name="Overton L."/>
            <person name="Reardon M."/>
            <person name="Tsitrin T."/>
            <person name="Vuong H."/>
            <person name="Weaver B."/>
            <person name="Ciecko A."/>
            <person name="Tallon L."/>
            <person name="Jackson J."/>
            <person name="Pai G."/>
            <person name="Aken S.V."/>
            <person name="Utterback T."/>
            <person name="Reidmuller S."/>
            <person name="Feldblyum T."/>
            <person name="Hsiao J."/>
            <person name="Zismann V."/>
            <person name="Iobst S."/>
            <person name="de Vazeille A.R."/>
            <person name="Buell C.R."/>
            <person name="Ying K."/>
            <person name="Li Y."/>
            <person name="Lu T."/>
            <person name="Huang Y."/>
            <person name="Zhao Q."/>
            <person name="Feng Q."/>
            <person name="Zhang L."/>
            <person name="Zhu J."/>
            <person name="Weng Q."/>
            <person name="Mu J."/>
            <person name="Lu Y."/>
            <person name="Fan D."/>
            <person name="Liu Y."/>
            <person name="Guan J."/>
            <person name="Zhang Y."/>
            <person name="Yu S."/>
            <person name="Liu X."/>
            <person name="Zhang Y."/>
            <person name="Hong G."/>
            <person name="Han B."/>
            <person name="Choisne N."/>
            <person name="Demange N."/>
            <person name="Orjeda G."/>
            <person name="Samain S."/>
            <person name="Cattolico L."/>
            <person name="Pelletier E."/>
            <person name="Couloux A."/>
            <person name="Segurens B."/>
            <person name="Wincker P."/>
            <person name="D'Hont A."/>
            <person name="Scarpelli C."/>
            <person name="Weissenbach J."/>
            <person name="Salanoubat M."/>
            <person name="Quetier F."/>
            <person name="Yu Y."/>
            <person name="Kim H.R."/>
            <person name="Rambo T."/>
            <person name="Currie J."/>
            <person name="Collura K."/>
            <person name="Luo M."/>
            <person name="Yang T."/>
            <person name="Ammiraju J.S.S."/>
            <person name="Engler F."/>
            <person name="Soderlund C."/>
            <person name="Wing R.A."/>
            <person name="Palmer L.E."/>
            <person name="de la Bastide M."/>
            <person name="Spiegel L."/>
            <person name="Nascimento L."/>
            <person name="Zutavern T."/>
            <person name="O'Shaughnessy A."/>
            <person name="Dike S."/>
            <person name="Dedhia N."/>
            <person name="Preston R."/>
            <person name="Balija V."/>
            <person name="McCombie W.R."/>
            <person name="Chow T."/>
            <person name="Chen H."/>
            <person name="Chung M."/>
            <person name="Chen C."/>
            <person name="Shaw J."/>
            <person name="Wu H."/>
            <person name="Hsiao K."/>
            <person name="Chao Y."/>
            <person name="Chu M."/>
            <person name="Cheng C."/>
            <person name="Hour A."/>
            <person name="Lee P."/>
            <person name="Lin S."/>
            <person name="Lin Y."/>
            <person name="Liou J."/>
            <person name="Liu S."/>
            <person name="Hsing Y."/>
            <person name="Raghuvanshi S."/>
            <person name="Mohanty A."/>
            <person name="Bharti A.K."/>
            <person name="Gaur A."/>
            <person name="Gupta V."/>
            <person name="Kumar D."/>
            <person name="Ravi V."/>
            <person name="Vij S."/>
            <person name="Kapur A."/>
            <person name="Khurana P."/>
            <person name="Khurana P."/>
            <person name="Khurana J.P."/>
            <person name="Tyagi A.K."/>
            <person name="Gaikwad K."/>
            <person name="Singh A."/>
            <person name="Dalal V."/>
            <person name="Srivastava S."/>
            <person name="Dixit A."/>
            <person name="Pal A.K."/>
            <person name="Ghazi I.A."/>
            <person name="Yadav M."/>
            <person name="Pandit A."/>
            <person name="Bhargava A."/>
            <person name="Sureshbabu K."/>
            <person name="Batra K."/>
            <person name="Sharma T.R."/>
            <person name="Mohapatra T."/>
            <person name="Singh N.K."/>
            <person name="Messing J."/>
            <person name="Nelson A.B."/>
            <person name="Fuks G."/>
            <person name="Kavchok S."/>
            <person name="Keizer G."/>
            <person name="Linton E."/>
            <person name="Llaca V."/>
            <person name="Song R."/>
            <person name="Tanyolac B."/>
            <person name="Young S."/>
            <person name="Ho-Il K."/>
            <person name="Hahn J.H."/>
            <person name="Sangsakoo G."/>
            <person name="Vanavichit A."/>
            <person name="de Mattos Luiz.A.T."/>
            <person name="Zimmer P.D."/>
            <person name="Malone G."/>
            <person name="Dellagostin O."/>
            <person name="de Oliveira A.C."/>
            <person name="Bevan M."/>
            <person name="Bancroft I."/>
            <person name="Minx P."/>
            <person name="Cordum H."/>
            <person name="Wilson R."/>
            <person name="Cheng Z."/>
            <person name="Jin W."/>
            <person name="Jiang J."/>
            <person name="Leong S.A."/>
            <person name="Iwama H."/>
            <person name="Gojobori T."/>
            <person name="Itoh T."/>
            <person name="Niimura Y."/>
            <person name="Fujii Y."/>
            <person name="Habara T."/>
            <person name="Sakai H."/>
            <person name="Sato Y."/>
            <person name="Wilson G."/>
            <person name="Kumar K."/>
            <person name="McCouch S."/>
            <person name="Juretic N."/>
            <person name="Hoen D."/>
            <person name="Wright S."/>
            <person name="Bruskiewich R."/>
            <person name="Bureau T."/>
            <person name="Miyao A."/>
            <person name="Hirochika H."/>
            <person name="Nishikawa T."/>
            <person name="Kadowaki K."/>
            <person name="Sugiura M."/>
            <person name="Burr B."/>
            <person name="Sasaki T."/>
        </authorList>
    </citation>
    <scope>NUCLEOTIDE SEQUENCE [LARGE SCALE GENOMIC DNA]</scope>
    <source>
        <strain evidence="5">cv. Nipponbare</strain>
    </source>
</reference>
<evidence type="ECO:0000313" key="4">
    <source>
        <dbReference type="EMBL" id="EAZ41741.1"/>
    </source>
</evidence>
<proteinExistence type="predicted"/>
<reference evidence="5" key="5">
    <citation type="journal article" date="2008" name="Nucleic Acids Res.">
        <title>The rice annotation project database (RAP-DB): 2008 update.</title>
        <authorList>
            <consortium name="The rice annotation project (RAP)"/>
        </authorList>
    </citation>
    <scope>GENOME REANNOTATION</scope>
    <source>
        <strain evidence="5">cv. Nipponbare</strain>
    </source>
</reference>
<feature type="compositionally biased region" description="Gly residues" evidence="1">
    <location>
        <begin position="81"/>
        <end position="90"/>
    </location>
</feature>
<dbReference type="Proteomes" id="UP000007752">
    <property type="component" value="Chromosome 8"/>
</dbReference>
<evidence type="ECO:0000313" key="2">
    <source>
        <dbReference type="EMBL" id="BAD03185.1"/>
    </source>
</evidence>
<gene>
    <name evidence="4" type="ORF">OsJ_26279</name>
    <name evidence="3" type="ORF">P0020B10.2</name>
    <name evidence="2" type="ORF">P0547A06.29</name>
</gene>
<evidence type="ECO:0000313" key="5">
    <source>
        <dbReference type="Proteomes" id="UP000000763"/>
    </source>
</evidence>
<dbReference type="EMBL" id="CM000145">
    <property type="protein sequence ID" value="EAZ41741.1"/>
    <property type="molecule type" value="Genomic_DNA"/>
</dbReference>
<evidence type="ECO:0000256" key="1">
    <source>
        <dbReference type="SAM" id="MobiDB-lite"/>
    </source>
</evidence>